<reference evidence="3 4" key="1">
    <citation type="submission" date="2022-12" db="EMBL/GenBank/DDBJ databases">
        <title>Chromosome-level genome of Tegillarca granosa.</title>
        <authorList>
            <person name="Kim J."/>
        </authorList>
    </citation>
    <scope>NUCLEOTIDE SEQUENCE [LARGE SCALE GENOMIC DNA]</scope>
    <source>
        <strain evidence="3">Teg-2019</strain>
        <tissue evidence="3">Adductor muscle</tissue>
    </source>
</reference>
<evidence type="ECO:0000313" key="3">
    <source>
        <dbReference type="EMBL" id="KAJ8317829.1"/>
    </source>
</evidence>
<comment type="caution">
    <text evidence="3">The sequence shown here is derived from an EMBL/GenBank/DDBJ whole genome shotgun (WGS) entry which is preliminary data.</text>
</comment>
<dbReference type="SUPFAM" id="SSF89837">
    <property type="entry name" value="Doublecortin (DC)"/>
    <property type="match status" value="1"/>
</dbReference>
<dbReference type="Pfam" id="PF03607">
    <property type="entry name" value="DCX"/>
    <property type="match status" value="1"/>
</dbReference>
<feature type="region of interest" description="Disordered" evidence="1">
    <location>
        <begin position="144"/>
        <end position="163"/>
    </location>
</feature>
<evidence type="ECO:0000259" key="2">
    <source>
        <dbReference type="Pfam" id="PF03607"/>
    </source>
</evidence>
<dbReference type="Proteomes" id="UP001217089">
    <property type="component" value="Unassembled WGS sequence"/>
</dbReference>
<dbReference type="Gene3D" id="3.10.20.230">
    <property type="entry name" value="Doublecortin domain"/>
    <property type="match status" value="1"/>
</dbReference>
<evidence type="ECO:0000256" key="1">
    <source>
        <dbReference type="SAM" id="MobiDB-lite"/>
    </source>
</evidence>
<sequence>MELEISRESMSNYCLIAEVFSHLNRLMSDISEAFGPKYKNNKVKKLFTIRTREVQGVADFFREDDVFIAVGNETLTENDIQDIVEETCSDKPGYAKSHGQERSKRKHDYSKEYELSVRMDKERDKAANEEKDRIKKRQQKMIEAERRALDDEDVNVDYPHGCQ</sequence>
<proteinExistence type="predicted"/>
<feature type="compositionally biased region" description="Basic and acidic residues" evidence="1">
    <location>
        <begin position="109"/>
        <end position="133"/>
    </location>
</feature>
<organism evidence="3 4">
    <name type="scientific">Tegillarca granosa</name>
    <name type="common">Malaysian cockle</name>
    <name type="synonym">Anadara granosa</name>
    <dbReference type="NCBI Taxonomy" id="220873"/>
    <lineage>
        <taxon>Eukaryota</taxon>
        <taxon>Metazoa</taxon>
        <taxon>Spiralia</taxon>
        <taxon>Lophotrochozoa</taxon>
        <taxon>Mollusca</taxon>
        <taxon>Bivalvia</taxon>
        <taxon>Autobranchia</taxon>
        <taxon>Pteriomorphia</taxon>
        <taxon>Arcoida</taxon>
        <taxon>Arcoidea</taxon>
        <taxon>Arcidae</taxon>
        <taxon>Tegillarca</taxon>
    </lineage>
</organism>
<dbReference type="InterPro" id="IPR036572">
    <property type="entry name" value="Doublecortin_dom_sf"/>
</dbReference>
<evidence type="ECO:0000313" key="4">
    <source>
        <dbReference type="Proteomes" id="UP001217089"/>
    </source>
</evidence>
<feature type="region of interest" description="Disordered" evidence="1">
    <location>
        <begin position="86"/>
        <end position="139"/>
    </location>
</feature>
<feature type="domain" description="Doublecortin" evidence="2">
    <location>
        <begin position="20"/>
        <end position="74"/>
    </location>
</feature>
<dbReference type="EMBL" id="JARBDR010000217">
    <property type="protein sequence ID" value="KAJ8317829.1"/>
    <property type="molecule type" value="Genomic_DNA"/>
</dbReference>
<accession>A0ABQ9FKL6</accession>
<name>A0ABQ9FKL6_TEGGR</name>
<keyword evidence="4" id="KW-1185">Reference proteome</keyword>
<protein>
    <recommendedName>
        <fullName evidence="2">Doublecortin domain-containing protein</fullName>
    </recommendedName>
</protein>
<gene>
    <name evidence="3" type="ORF">KUTeg_004622</name>
</gene>
<dbReference type="InterPro" id="IPR003533">
    <property type="entry name" value="Doublecortin_dom"/>
</dbReference>